<reference evidence="1 2" key="1">
    <citation type="submission" date="2014-03" db="EMBL/GenBank/DDBJ databases">
        <title>Draft Genome Sequence of Actibacterium mucosum KCTC 23349, a Marine Alphaproteobacterium with Complex Ionic Requirements Isolated from Mediterranean Seawater at Malvarrosa Beach, Valencia, Spain.</title>
        <authorList>
            <person name="Arahal D.R."/>
            <person name="Shao Z."/>
            <person name="Lai Q."/>
            <person name="Pujalte M.J."/>
        </authorList>
    </citation>
    <scope>NUCLEOTIDE SEQUENCE [LARGE SCALE GENOMIC DNA]</scope>
    <source>
        <strain evidence="1 2">KCTC 23349</strain>
    </source>
</reference>
<keyword evidence="2" id="KW-1185">Reference proteome</keyword>
<organism evidence="1 2">
    <name type="scientific">Actibacterium mucosum KCTC 23349</name>
    <dbReference type="NCBI Taxonomy" id="1454373"/>
    <lineage>
        <taxon>Bacteria</taxon>
        <taxon>Pseudomonadati</taxon>
        <taxon>Pseudomonadota</taxon>
        <taxon>Alphaproteobacteria</taxon>
        <taxon>Rhodobacterales</taxon>
        <taxon>Roseobacteraceae</taxon>
        <taxon>Actibacterium</taxon>
    </lineage>
</organism>
<protein>
    <submittedName>
        <fullName evidence="1">Uncharacterized protein</fullName>
    </submittedName>
</protein>
<evidence type="ECO:0000313" key="1">
    <source>
        <dbReference type="EMBL" id="KAJ55937.1"/>
    </source>
</evidence>
<sequence>MAGQSWIVRATESIAFIREIGTMVAICGTIAFFVAPPVERILVETFGVKAWYFATEMQISEENGAIVKSTRANNFYNFLWSERNDFAGIQVADNDAAVAFVLKQLNLLPGDLVYATASNGDEPTPGRADIHVTSKMRALAGAHECFRVKKVKYRKGRGDFPHNVYLKLVRTPCL</sequence>
<evidence type="ECO:0000313" key="2">
    <source>
        <dbReference type="Proteomes" id="UP000026249"/>
    </source>
</evidence>
<dbReference type="AlphaFoldDB" id="A0A037ZK83"/>
<dbReference type="RefSeq" id="WP_035258016.1">
    <property type="nucleotide sequence ID" value="NZ_JFKE01000003.1"/>
</dbReference>
<name>A0A037ZK83_9RHOB</name>
<gene>
    <name evidence="1" type="ORF">ACMU_09230</name>
</gene>
<dbReference type="Proteomes" id="UP000026249">
    <property type="component" value="Unassembled WGS sequence"/>
</dbReference>
<accession>A0A037ZK83</accession>
<proteinExistence type="predicted"/>
<dbReference type="EMBL" id="JFKE01000003">
    <property type="protein sequence ID" value="KAJ55937.1"/>
    <property type="molecule type" value="Genomic_DNA"/>
</dbReference>
<comment type="caution">
    <text evidence="1">The sequence shown here is derived from an EMBL/GenBank/DDBJ whole genome shotgun (WGS) entry which is preliminary data.</text>
</comment>